<proteinExistence type="predicted"/>
<sequence>MVYDNAAIKLRGPDALTNFNVPPTKDSSPETNPASVSGYDSGTSRIICPRQFLFSGSGAVSVPV</sequence>
<accession>A0AAW2TFY1</accession>
<reference evidence="2" key="2">
    <citation type="journal article" date="2024" name="Plant">
        <title>Genomic evolution and insights into agronomic trait innovations of Sesamum species.</title>
        <authorList>
            <person name="Miao H."/>
            <person name="Wang L."/>
            <person name="Qu L."/>
            <person name="Liu H."/>
            <person name="Sun Y."/>
            <person name="Le M."/>
            <person name="Wang Q."/>
            <person name="Wei S."/>
            <person name="Zheng Y."/>
            <person name="Lin W."/>
            <person name="Duan Y."/>
            <person name="Cao H."/>
            <person name="Xiong S."/>
            <person name="Wang X."/>
            <person name="Wei L."/>
            <person name="Li C."/>
            <person name="Ma Q."/>
            <person name="Ju M."/>
            <person name="Zhao R."/>
            <person name="Li G."/>
            <person name="Mu C."/>
            <person name="Tian Q."/>
            <person name="Mei H."/>
            <person name="Zhang T."/>
            <person name="Gao T."/>
            <person name="Zhang H."/>
        </authorList>
    </citation>
    <scope>NUCLEOTIDE SEQUENCE</scope>
    <source>
        <strain evidence="2">G02</strain>
    </source>
</reference>
<evidence type="ECO:0000256" key="1">
    <source>
        <dbReference type="SAM" id="MobiDB-lite"/>
    </source>
</evidence>
<name>A0AAW2TFY1_SESRA</name>
<gene>
    <name evidence="2" type="ORF">Sradi_1961500</name>
</gene>
<evidence type="ECO:0000313" key="2">
    <source>
        <dbReference type="EMBL" id="KAL0403207.1"/>
    </source>
</evidence>
<protein>
    <submittedName>
        <fullName evidence="2">Uncharacterized protein</fullName>
    </submittedName>
</protein>
<dbReference type="AlphaFoldDB" id="A0AAW2TFY1"/>
<dbReference type="EMBL" id="JACGWJ010000008">
    <property type="protein sequence ID" value="KAL0403207.1"/>
    <property type="molecule type" value="Genomic_DNA"/>
</dbReference>
<organism evidence="2">
    <name type="scientific">Sesamum radiatum</name>
    <name type="common">Black benniseed</name>
    <dbReference type="NCBI Taxonomy" id="300843"/>
    <lineage>
        <taxon>Eukaryota</taxon>
        <taxon>Viridiplantae</taxon>
        <taxon>Streptophyta</taxon>
        <taxon>Embryophyta</taxon>
        <taxon>Tracheophyta</taxon>
        <taxon>Spermatophyta</taxon>
        <taxon>Magnoliopsida</taxon>
        <taxon>eudicotyledons</taxon>
        <taxon>Gunneridae</taxon>
        <taxon>Pentapetalae</taxon>
        <taxon>asterids</taxon>
        <taxon>lamiids</taxon>
        <taxon>Lamiales</taxon>
        <taxon>Pedaliaceae</taxon>
        <taxon>Sesamum</taxon>
    </lineage>
</organism>
<reference evidence="2" key="1">
    <citation type="submission" date="2020-06" db="EMBL/GenBank/DDBJ databases">
        <authorList>
            <person name="Li T."/>
            <person name="Hu X."/>
            <person name="Zhang T."/>
            <person name="Song X."/>
            <person name="Zhang H."/>
            <person name="Dai N."/>
            <person name="Sheng W."/>
            <person name="Hou X."/>
            <person name="Wei L."/>
        </authorList>
    </citation>
    <scope>NUCLEOTIDE SEQUENCE</scope>
    <source>
        <strain evidence="2">G02</strain>
        <tissue evidence="2">Leaf</tissue>
    </source>
</reference>
<comment type="caution">
    <text evidence="2">The sequence shown here is derived from an EMBL/GenBank/DDBJ whole genome shotgun (WGS) entry which is preliminary data.</text>
</comment>
<feature type="region of interest" description="Disordered" evidence="1">
    <location>
        <begin position="18"/>
        <end position="43"/>
    </location>
</feature>